<dbReference type="AlphaFoldDB" id="A0A4Y2DHP0"/>
<gene>
    <name evidence="2" type="ORF">AVEN_126472_1</name>
</gene>
<name>A0A4Y2DHP0_ARAVE</name>
<evidence type="ECO:0000256" key="1">
    <source>
        <dbReference type="SAM" id="MobiDB-lite"/>
    </source>
</evidence>
<comment type="caution">
    <text evidence="2">The sequence shown here is derived from an EMBL/GenBank/DDBJ whole genome shotgun (WGS) entry which is preliminary data.</text>
</comment>
<accession>A0A4Y2DHP0</accession>
<protein>
    <submittedName>
        <fullName evidence="2">Uncharacterized protein</fullName>
    </submittedName>
</protein>
<evidence type="ECO:0000313" key="2">
    <source>
        <dbReference type="EMBL" id="GBM16221.1"/>
    </source>
</evidence>
<feature type="region of interest" description="Disordered" evidence="1">
    <location>
        <begin position="15"/>
        <end position="46"/>
    </location>
</feature>
<dbReference type="EMBL" id="BGPR01000369">
    <property type="protein sequence ID" value="GBM16221.1"/>
    <property type="molecule type" value="Genomic_DNA"/>
</dbReference>
<keyword evidence="3" id="KW-1185">Reference proteome</keyword>
<organism evidence="2 3">
    <name type="scientific">Araneus ventricosus</name>
    <name type="common">Orbweaver spider</name>
    <name type="synonym">Epeira ventricosa</name>
    <dbReference type="NCBI Taxonomy" id="182803"/>
    <lineage>
        <taxon>Eukaryota</taxon>
        <taxon>Metazoa</taxon>
        <taxon>Ecdysozoa</taxon>
        <taxon>Arthropoda</taxon>
        <taxon>Chelicerata</taxon>
        <taxon>Arachnida</taxon>
        <taxon>Araneae</taxon>
        <taxon>Araneomorphae</taxon>
        <taxon>Entelegynae</taxon>
        <taxon>Araneoidea</taxon>
        <taxon>Araneidae</taxon>
        <taxon>Araneus</taxon>
    </lineage>
</organism>
<evidence type="ECO:0000313" key="3">
    <source>
        <dbReference type="Proteomes" id="UP000499080"/>
    </source>
</evidence>
<sequence length="102" mass="11658">MREIPSREHLLTHSFGSHSMERQFAKRGLLGPRNERKEENTPFPPPTLSIATLSSRRFTGMSSASLNARGNRILLCRLLFFSTKCSLENRFLVLVAKRRGLE</sequence>
<reference evidence="2 3" key="1">
    <citation type="journal article" date="2019" name="Sci. Rep.">
        <title>Orb-weaving spider Araneus ventricosus genome elucidates the spidroin gene catalogue.</title>
        <authorList>
            <person name="Kono N."/>
            <person name="Nakamura H."/>
            <person name="Ohtoshi R."/>
            <person name="Moran D.A.P."/>
            <person name="Shinohara A."/>
            <person name="Yoshida Y."/>
            <person name="Fujiwara M."/>
            <person name="Mori M."/>
            <person name="Tomita M."/>
            <person name="Arakawa K."/>
        </authorList>
    </citation>
    <scope>NUCLEOTIDE SEQUENCE [LARGE SCALE GENOMIC DNA]</scope>
</reference>
<proteinExistence type="predicted"/>
<dbReference type="Proteomes" id="UP000499080">
    <property type="component" value="Unassembled WGS sequence"/>
</dbReference>